<dbReference type="Gene3D" id="3.40.50.200">
    <property type="entry name" value="Peptidase S8/S53 domain"/>
    <property type="match status" value="1"/>
</dbReference>
<dbReference type="PROSITE" id="PS51892">
    <property type="entry name" value="SUBTILASE"/>
    <property type="match status" value="1"/>
</dbReference>
<dbReference type="SUPFAM" id="SSF52743">
    <property type="entry name" value="Subtilisin-like"/>
    <property type="match status" value="1"/>
</dbReference>
<dbReference type="Pfam" id="PF00082">
    <property type="entry name" value="Peptidase_S8"/>
    <property type="match status" value="1"/>
</dbReference>
<evidence type="ECO:0000256" key="5">
    <source>
        <dbReference type="PROSITE-ProRule" id="PRU01240"/>
    </source>
</evidence>
<evidence type="ECO:0000313" key="10">
    <source>
        <dbReference type="Proteomes" id="UP000234198"/>
    </source>
</evidence>
<dbReference type="PANTHER" id="PTHR43806:SF11">
    <property type="entry name" value="CEREVISIN-RELATED"/>
    <property type="match status" value="1"/>
</dbReference>
<evidence type="ECO:0000256" key="4">
    <source>
        <dbReference type="ARBA" id="ARBA00022825"/>
    </source>
</evidence>
<comment type="similarity">
    <text evidence="1 5">Belongs to the peptidase S8 family.</text>
</comment>
<dbReference type="PRINTS" id="PR00723">
    <property type="entry name" value="SUBTILISIN"/>
</dbReference>
<keyword evidence="3 5" id="KW-0378">Hydrolase</keyword>
<evidence type="ECO:0000256" key="7">
    <source>
        <dbReference type="SAM" id="SignalP"/>
    </source>
</evidence>
<evidence type="ECO:0000256" key="2">
    <source>
        <dbReference type="ARBA" id="ARBA00022670"/>
    </source>
</evidence>
<feature type="compositionally biased region" description="Basic residues" evidence="6">
    <location>
        <begin position="376"/>
        <end position="386"/>
    </location>
</feature>
<evidence type="ECO:0000259" key="8">
    <source>
        <dbReference type="Pfam" id="PF00082"/>
    </source>
</evidence>
<sequence>MAAALAVGALALPAAPASADSAITAGEQPFYSHYRLDSIHSAGYTGEGITIALIDGPVNAGIPELQGAHIESYTPCSVSSLDAHWDHGTVIAQILVSPQFGVAPGARLKAYTVSFSGDSTGQDCAFRQRSRGYADLAFLIETALNDGVAVITTSSSYPENNYEGMRWALARAISQQVPVVACAGNDSTRDSTAWLPAWSGVVGVAAIESNGHASDYTNWGNPISTAALGRPIARSSTSMERGEWWGTSFATPIVAGSLALSMERWPRATGNQIMQGLARTGVGGNGGQWNPYTGFGALDTYALLTTNPRDFPDENPFMDKGNESIPTRQDVADYSDGVVDPRLIQNDRSYTYRGLDERMARGDQHDYPVHLGTSPRYHKKVTGKKK</sequence>
<keyword evidence="7" id="KW-0732">Signal</keyword>
<gene>
    <name evidence="9" type="ORF">CYJ22_01785</name>
</gene>
<dbReference type="CDD" id="cd00306">
    <property type="entry name" value="Peptidases_S8_S53"/>
    <property type="match status" value="1"/>
</dbReference>
<feature type="active site" description="Charge relay system" evidence="5">
    <location>
        <position position="248"/>
    </location>
</feature>
<dbReference type="InterPro" id="IPR023828">
    <property type="entry name" value="Peptidase_S8_Ser-AS"/>
</dbReference>
<evidence type="ECO:0000256" key="3">
    <source>
        <dbReference type="ARBA" id="ARBA00022801"/>
    </source>
</evidence>
<feature type="signal peptide" evidence="7">
    <location>
        <begin position="1"/>
        <end position="19"/>
    </location>
</feature>
<comment type="caution">
    <text evidence="9">The sequence shown here is derived from an EMBL/GenBank/DDBJ whole genome shotgun (WGS) entry which is preliminary data.</text>
</comment>
<keyword evidence="2 5" id="KW-0645">Protease</keyword>
<dbReference type="Proteomes" id="UP000234198">
    <property type="component" value="Unassembled WGS sequence"/>
</dbReference>
<dbReference type="InterPro" id="IPR000209">
    <property type="entry name" value="Peptidase_S8/S53_dom"/>
</dbReference>
<proteinExistence type="inferred from homology"/>
<feature type="domain" description="Peptidase S8/S53" evidence="8">
    <location>
        <begin position="46"/>
        <end position="296"/>
    </location>
</feature>
<dbReference type="EMBL" id="PKKM01000002">
    <property type="protein sequence ID" value="PKY65309.1"/>
    <property type="molecule type" value="Genomic_DNA"/>
</dbReference>
<evidence type="ECO:0000256" key="1">
    <source>
        <dbReference type="ARBA" id="ARBA00011073"/>
    </source>
</evidence>
<feature type="active site" description="Charge relay system" evidence="5">
    <location>
        <position position="87"/>
    </location>
</feature>
<dbReference type="PANTHER" id="PTHR43806">
    <property type="entry name" value="PEPTIDASE S8"/>
    <property type="match status" value="1"/>
</dbReference>
<keyword evidence="4 5" id="KW-0720">Serine protease</keyword>
<dbReference type="InterPro" id="IPR050131">
    <property type="entry name" value="Peptidase_S8_subtilisin-like"/>
</dbReference>
<dbReference type="AlphaFoldDB" id="A0A2I1I2G8"/>
<protein>
    <submittedName>
        <fullName evidence="9">Peptidase S8</fullName>
    </submittedName>
</protein>
<reference evidence="9 10" key="1">
    <citation type="submission" date="2017-12" db="EMBL/GenBank/DDBJ databases">
        <title>Phylogenetic diversity of female urinary microbiome.</title>
        <authorList>
            <person name="Thomas-White K."/>
            <person name="Wolfe A.J."/>
        </authorList>
    </citation>
    <scope>NUCLEOTIDE SEQUENCE [LARGE SCALE GENOMIC DNA]</scope>
    <source>
        <strain evidence="9 10">UMB0018</strain>
    </source>
</reference>
<dbReference type="GO" id="GO:0004252">
    <property type="term" value="F:serine-type endopeptidase activity"/>
    <property type="evidence" value="ECO:0007669"/>
    <property type="project" value="UniProtKB-UniRule"/>
</dbReference>
<name>A0A2I1I2G8_9ACTO</name>
<feature type="active site" description="Charge relay system" evidence="5">
    <location>
        <position position="55"/>
    </location>
</feature>
<evidence type="ECO:0000256" key="6">
    <source>
        <dbReference type="SAM" id="MobiDB-lite"/>
    </source>
</evidence>
<feature type="region of interest" description="Disordered" evidence="6">
    <location>
        <begin position="361"/>
        <end position="386"/>
    </location>
</feature>
<organism evidence="9 10">
    <name type="scientific">Schaalia odontolytica</name>
    <dbReference type="NCBI Taxonomy" id="1660"/>
    <lineage>
        <taxon>Bacteria</taxon>
        <taxon>Bacillati</taxon>
        <taxon>Actinomycetota</taxon>
        <taxon>Actinomycetes</taxon>
        <taxon>Actinomycetales</taxon>
        <taxon>Actinomycetaceae</taxon>
        <taxon>Schaalia</taxon>
    </lineage>
</organism>
<dbReference type="InterPro" id="IPR015500">
    <property type="entry name" value="Peptidase_S8_subtilisin-rel"/>
</dbReference>
<feature type="chain" id="PRO_5014161398" evidence="7">
    <location>
        <begin position="20"/>
        <end position="386"/>
    </location>
</feature>
<dbReference type="GO" id="GO:0006508">
    <property type="term" value="P:proteolysis"/>
    <property type="evidence" value="ECO:0007669"/>
    <property type="project" value="UniProtKB-KW"/>
</dbReference>
<evidence type="ECO:0000313" key="9">
    <source>
        <dbReference type="EMBL" id="PKY65309.1"/>
    </source>
</evidence>
<dbReference type="InterPro" id="IPR036852">
    <property type="entry name" value="Peptidase_S8/S53_dom_sf"/>
</dbReference>
<dbReference type="PROSITE" id="PS00138">
    <property type="entry name" value="SUBTILASE_SER"/>
    <property type="match status" value="1"/>
</dbReference>
<accession>A0A2I1I2G8</accession>